<evidence type="ECO:0000256" key="2">
    <source>
        <dbReference type="ARBA" id="ARBA00005684"/>
    </source>
</evidence>
<dbReference type="SUPFAM" id="SSF51445">
    <property type="entry name" value="(Trans)glycosidases"/>
    <property type="match status" value="1"/>
</dbReference>
<evidence type="ECO:0000256" key="8">
    <source>
        <dbReference type="ARBA" id="ARBA00031423"/>
    </source>
</evidence>
<evidence type="ECO:0000256" key="10">
    <source>
        <dbReference type="RuleBase" id="RU361207"/>
    </source>
</evidence>
<reference evidence="11 12" key="1">
    <citation type="journal article" date="2013" name="Genome Announc.">
        <title>Whole Genome Sequencing of Thermus oshimai JL-2 and Thermus thermophilus JL-18, Incomplete Denitrifiers from the United States Great Basin.</title>
        <authorList>
            <person name="Murugapiran S.K."/>
            <person name="Huntemann M."/>
            <person name="Wei C.L."/>
            <person name="Han J."/>
            <person name="Detter J.C."/>
            <person name="Han C.S."/>
            <person name="Erkkila T.H."/>
            <person name="Teshima H."/>
            <person name="Chen A."/>
            <person name="Kyrpides N."/>
            <person name="Mavrommatis K."/>
            <person name="Markowitz V."/>
            <person name="Szeto E."/>
            <person name="Ivanova N."/>
            <person name="Pagani I."/>
            <person name="Lam J."/>
            <person name="McDonald A.I."/>
            <person name="Dodsworth J.A."/>
            <person name="Pati A."/>
            <person name="Goodwin L."/>
            <person name="Peters L."/>
            <person name="Pitluck S."/>
            <person name="Woyke T."/>
            <person name="Hedlund B.P."/>
        </authorList>
    </citation>
    <scope>NUCLEOTIDE SEQUENCE</scope>
    <source>
        <strain evidence="11 12">JL-2</strain>
    </source>
</reference>
<evidence type="ECO:0000256" key="3">
    <source>
        <dbReference type="ARBA" id="ARBA00012560"/>
    </source>
</evidence>
<evidence type="ECO:0000256" key="6">
    <source>
        <dbReference type="ARBA" id="ARBA00022679"/>
    </source>
</evidence>
<proteinExistence type="inferred from homology"/>
<keyword evidence="12" id="KW-1185">Reference proteome</keyword>
<dbReference type="Gene3D" id="3.20.20.80">
    <property type="entry name" value="Glycosidases"/>
    <property type="match status" value="1"/>
</dbReference>
<evidence type="ECO:0000256" key="4">
    <source>
        <dbReference type="ARBA" id="ARBA00020295"/>
    </source>
</evidence>
<gene>
    <name evidence="11" type="ORF">Theos_1280</name>
</gene>
<protein>
    <recommendedName>
        <fullName evidence="4 10">4-alpha-glucanotransferase</fullName>
        <ecNumber evidence="3 10">2.4.1.25</ecNumber>
    </recommendedName>
    <alternativeName>
        <fullName evidence="8 10">Amylomaltase</fullName>
    </alternativeName>
    <alternativeName>
        <fullName evidence="9 10">Disproportionating enzyme</fullName>
    </alternativeName>
</protein>
<dbReference type="KEGG" id="tos:Theos_1280"/>
<dbReference type="Pfam" id="PF02446">
    <property type="entry name" value="Glyco_hydro_77"/>
    <property type="match status" value="1"/>
</dbReference>
<dbReference type="AlphaFoldDB" id="K7QZL3"/>
<evidence type="ECO:0000256" key="1">
    <source>
        <dbReference type="ARBA" id="ARBA00000439"/>
    </source>
</evidence>
<dbReference type="STRING" id="751945.Theos_1280"/>
<dbReference type="PANTHER" id="PTHR32438">
    <property type="entry name" value="4-ALPHA-GLUCANOTRANSFERASE DPE1, CHLOROPLASTIC/AMYLOPLASTIC"/>
    <property type="match status" value="1"/>
</dbReference>
<dbReference type="InterPro" id="IPR017853">
    <property type="entry name" value="GH"/>
</dbReference>
<evidence type="ECO:0000256" key="9">
    <source>
        <dbReference type="ARBA" id="ARBA00031501"/>
    </source>
</evidence>
<evidence type="ECO:0000256" key="7">
    <source>
        <dbReference type="ARBA" id="ARBA00023277"/>
    </source>
</evidence>
<dbReference type="OrthoDB" id="9811841at2"/>
<dbReference type="EC" id="2.4.1.25" evidence="3 10"/>
<name>K7QZL3_THEOS</name>
<dbReference type="HOGENOM" id="CLU_014132_1_0_0"/>
<dbReference type="NCBIfam" id="TIGR00217">
    <property type="entry name" value="malQ"/>
    <property type="match status" value="1"/>
</dbReference>
<dbReference type="GO" id="GO:0005975">
    <property type="term" value="P:carbohydrate metabolic process"/>
    <property type="evidence" value="ECO:0007669"/>
    <property type="project" value="InterPro"/>
</dbReference>
<keyword evidence="7 10" id="KW-0119">Carbohydrate metabolism</keyword>
<comment type="catalytic activity">
    <reaction evidence="1 10">
        <text>Transfers a segment of a (1-&gt;4)-alpha-D-glucan to a new position in an acceptor, which may be glucose or a (1-&gt;4)-alpha-D-glucan.</text>
        <dbReference type="EC" id="2.4.1.25"/>
    </reaction>
</comment>
<dbReference type="Proteomes" id="UP000000211">
    <property type="component" value="Chromosome"/>
</dbReference>
<evidence type="ECO:0000256" key="5">
    <source>
        <dbReference type="ARBA" id="ARBA00022676"/>
    </source>
</evidence>
<evidence type="ECO:0000313" key="12">
    <source>
        <dbReference type="Proteomes" id="UP000000211"/>
    </source>
</evidence>
<dbReference type="NCBIfam" id="NF011080">
    <property type="entry name" value="PRK14508.1-3"/>
    <property type="match status" value="1"/>
</dbReference>
<keyword evidence="6 10" id="KW-0808">Transferase</keyword>
<keyword evidence="5 10" id="KW-0328">Glycosyltransferase</keyword>
<dbReference type="PATRIC" id="fig|751945.3.peg.1269"/>
<dbReference type="eggNOG" id="COG1640">
    <property type="taxonomic scope" value="Bacteria"/>
</dbReference>
<dbReference type="EMBL" id="CP003249">
    <property type="protein sequence ID" value="AFV76320.1"/>
    <property type="molecule type" value="Genomic_DNA"/>
</dbReference>
<organism evidence="11 12">
    <name type="scientific">Thermus oshimai JL-2</name>
    <dbReference type="NCBI Taxonomy" id="751945"/>
    <lineage>
        <taxon>Bacteria</taxon>
        <taxon>Thermotogati</taxon>
        <taxon>Deinococcota</taxon>
        <taxon>Deinococci</taxon>
        <taxon>Thermales</taxon>
        <taxon>Thermaceae</taxon>
        <taxon>Thermus</taxon>
    </lineage>
</organism>
<evidence type="ECO:0000313" key="11">
    <source>
        <dbReference type="EMBL" id="AFV76320.1"/>
    </source>
</evidence>
<accession>K7QZL3</accession>
<dbReference type="InterPro" id="IPR003385">
    <property type="entry name" value="Glyco_hydro_77"/>
</dbReference>
<dbReference type="PANTHER" id="PTHR32438:SF5">
    <property type="entry name" value="4-ALPHA-GLUCANOTRANSFERASE DPE1, CHLOROPLASTIC_AMYLOPLASTIC"/>
    <property type="match status" value="1"/>
</dbReference>
<comment type="similarity">
    <text evidence="2 10">Belongs to the disproportionating enzyme family.</text>
</comment>
<sequence>MELPRAYGLLLHPKSLPGPYGVGVLGEEARGFLRFLHRFGGRYWQVLPLGPTGYGDSPYQSFSAFAGNPYLVDLRPLEEAGYLRLEDPGFPQGRVDYGLLYRWKWPALRAAFQGFLEKAPRSEWEAFEAFQEREGAWLRDYALFMALKARHGGLPWNAWPHPLRLREEAALRRAEGELAQEVAFHAWTQWLFFRQWGALKEEAEALGVELIGDMPIFVAEDSAEVWAHPGWFHLDEEGRPTVVAGVPPDYFSETGQRWGNPLYRWDVLEREGFSFWVERLGKALELFHLVRIDHFRGFEAYWEIPASCPTAVEGRWVKAPGERLFARIEEVFGRVPILAEDLGVITPEVEALRDRFGLPGMKVLQFAFDGGRENPFLPHNYPPHGRVVVYTGTHDNDTTLGWYRTATPHERAFLAQYLSEWGLGFEREEEVPWALMALGMKSVARLAVFPVQDVLALGSEARMNYPGRPAGNWAWRLFPGALTEAHGARLLALAQDTGRV</sequence>
<dbReference type="GO" id="GO:0004134">
    <property type="term" value="F:4-alpha-glucanotransferase activity"/>
    <property type="evidence" value="ECO:0007669"/>
    <property type="project" value="UniProtKB-EC"/>
</dbReference>
<dbReference type="RefSeq" id="WP_016329509.1">
    <property type="nucleotide sequence ID" value="NC_019386.1"/>
</dbReference>